<gene>
    <name evidence="2" type="ORF">AMST5_02611</name>
</gene>
<dbReference type="SUPFAM" id="SSF52507">
    <property type="entry name" value="Homo-oligomeric flavin-containing Cys decarboxylases, HFCD"/>
    <property type="match status" value="1"/>
</dbReference>
<dbReference type="InterPro" id="IPR003382">
    <property type="entry name" value="Flavoprotein"/>
</dbReference>
<dbReference type="EMBL" id="OY288114">
    <property type="protein sequence ID" value="CAJ0874531.1"/>
    <property type="molecule type" value="Genomic_DNA"/>
</dbReference>
<dbReference type="InterPro" id="IPR036551">
    <property type="entry name" value="Flavin_trans-like"/>
</dbReference>
<organism evidence="2">
    <name type="scientific">freshwater sediment metagenome</name>
    <dbReference type="NCBI Taxonomy" id="556182"/>
    <lineage>
        <taxon>unclassified sequences</taxon>
        <taxon>metagenomes</taxon>
        <taxon>ecological metagenomes</taxon>
    </lineage>
</organism>
<sequence length="185" mass="20572">MTKKQVVTPRWGWALTGSGHFFTECLEMIRTLDHCDLFVSKAAAEVVRMYKHDLDLPSTIRIFKDTTASAAPVGGFYYNVYHTLVIAPATSNTVAKAVYGISDNLATNVFAQAGKCRVPTVVFACDTAPELETRAPKGMVMVYPRRIDLENTDRLKSFEATQVVESLAALQEAVERRKRELAEHS</sequence>
<reference evidence="2" key="1">
    <citation type="submission" date="2023-07" db="EMBL/GenBank/DDBJ databases">
        <authorList>
            <person name="Pelsma A.J. K."/>
        </authorList>
    </citation>
    <scope>NUCLEOTIDE SEQUENCE</scope>
</reference>
<accession>A0AA48RDR9</accession>
<name>A0AA48RDR9_9ZZZZ</name>
<evidence type="ECO:0000259" key="1">
    <source>
        <dbReference type="Pfam" id="PF02441"/>
    </source>
</evidence>
<dbReference type="GO" id="GO:0003824">
    <property type="term" value="F:catalytic activity"/>
    <property type="evidence" value="ECO:0007669"/>
    <property type="project" value="InterPro"/>
</dbReference>
<evidence type="ECO:0000313" key="2">
    <source>
        <dbReference type="EMBL" id="CAJ0874531.1"/>
    </source>
</evidence>
<dbReference type="AlphaFoldDB" id="A0AA48RDR9"/>
<protein>
    <recommendedName>
        <fullName evidence="1">Flavoprotein domain-containing protein</fullName>
    </recommendedName>
</protein>
<feature type="domain" description="Flavoprotein" evidence="1">
    <location>
        <begin position="10"/>
        <end position="165"/>
    </location>
</feature>
<dbReference type="Gene3D" id="3.40.50.1950">
    <property type="entry name" value="Flavin prenyltransferase-like"/>
    <property type="match status" value="1"/>
</dbReference>
<proteinExistence type="predicted"/>
<dbReference type="Pfam" id="PF02441">
    <property type="entry name" value="Flavoprotein"/>
    <property type="match status" value="1"/>
</dbReference>